<evidence type="ECO:0000256" key="1">
    <source>
        <dbReference type="ARBA" id="ARBA00022553"/>
    </source>
</evidence>
<gene>
    <name evidence="3" type="ORF">MNB_SM-4-1549</name>
</gene>
<organism evidence="3">
    <name type="scientific">hydrothermal vent metagenome</name>
    <dbReference type="NCBI Taxonomy" id="652676"/>
    <lineage>
        <taxon>unclassified sequences</taxon>
        <taxon>metagenomes</taxon>
        <taxon>ecological metagenomes</taxon>
    </lineage>
</organism>
<dbReference type="InterPro" id="IPR050595">
    <property type="entry name" value="Bact_response_regulator"/>
</dbReference>
<accession>A0A1W1CBC5</accession>
<dbReference type="PANTHER" id="PTHR44591:SF3">
    <property type="entry name" value="RESPONSE REGULATORY DOMAIN-CONTAINING PROTEIN"/>
    <property type="match status" value="1"/>
</dbReference>
<dbReference type="SUPFAM" id="SSF52172">
    <property type="entry name" value="CheY-like"/>
    <property type="match status" value="1"/>
</dbReference>
<dbReference type="PROSITE" id="PS50110">
    <property type="entry name" value="RESPONSE_REGULATORY"/>
    <property type="match status" value="1"/>
</dbReference>
<dbReference type="InterPro" id="IPR001789">
    <property type="entry name" value="Sig_transdc_resp-reg_receiver"/>
</dbReference>
<sequence>MQRTDLIILAVDDDMINLKLLKSMLGKSGKVKEVIEAKNGSDAIGHLKSRDDIDLILLDIIMPIMGGIDMLKVVRADDNLRQVPIIVLTTDETKKVEALECGANGFLMKPIRSEELMKKIATVIV</sequence>
<dbReference type="GO" id="GO:0000160">
    <property type="term" value="P:phosphorelay signal transduction system"/>
    <property type="evidence" value="ECO:0007669"/>
    <property type="project" value="InterPro"/>
</dbReference>
<evidence type="ECO:0000259" key="2">
    <source>
        <dbReference type="PROSITE" id="PS50110"/>
    </source>
</evidence>
<reference evidence="3" key="1">
    <citation type="submission" date="2016-10" db="EMBL/GenBank/DDBJ databases">
        <authorList>
            <person name="de Groot N.N."/>
        </authorList>
    </citation>
    <scope>NUCLEOTIDE SEQUENCE</scope>
</reference>
<dbReference type="AlphaFoldDB" id="A0A1W1CBC5"/>
<dbReference type="Gene3D" id="3.40.50.2300">
    <property type="match status" value="1"/>
</dbReference>
<dbReference type="EMBL" id="FPHF01000068">
    <property type="protein sequence ID" value="SFV63013.1"/>
    <property type="molecule type" value="Genomic_DNA"/>
</dbReference>
<feature type="domain" description="Response regulatory" evidence="2">
    <location>
        <begin position="7"/>
        <end position="124"/>
    </location>
</feature>
<dbReference type="InterPro" id="IPR011006">
    <property type="entry name" value="CheY-like_superfamily"/>
</dbReference>
<dbReference type="PANTHER" id="PTHR44591">
    <property type="entry name" value="STRESS RESPONSE REGULATOR PROTEIN 1"/>
    <property type="match status" value="1"/>
</dbReference>
<proteinExistence type="predicted"/>
<protein>
    <submittedName>
        <fullName evidence="3">Response regulator receiver domain protein (CheY-like)</fullName>
    </submittedName>
</protein>
<evidence type="ECO:0000313" key="3">
    <source>
        <dbReference type="EMBL" id="SFV63013.1"/>
    </source>
</evidence>
<dbReference type="SMART" id="SM00448">
    <property type="entry name" value="REC"/>
    <property type="match status" value="1"/>
</dbReference>
<dbReference type="Pfam" id="PF00072">
    <property type="entry name" value="Response_reg"/>
    <property type="match status" value="1"/>
</dbReference>
<name>A0A1W1CBC5_9ZZZZ</name>
<keyword evidence="1" id="KW-0597">Phosphoprotein</keyword>